<dbReference type="GO" id="GO:0046872">
    <property type="term" value="F:metal ion binding"/>
    <property type="evidence" value="ECO:0007669"/>
    <property type="project" value="UniProtKB-KW"/>
</dbReference>
<name>A0A8R7TXD2_TRIUA</name>
<evidence type="ECO:0000313" key="6">
    <source>
        <dbReference type="Proteomes" id="UP000015106"/>
    </source>
</evidence>
<keyword evidence="6" id="KW-1185">Reference proteome</keyword>
<proteinExistence type="predicted"/>
<evidence type="ECO:0000256" key="1">
    <source>
        <dbReference type="ARBA" id="ARBA00022723"/>
    </source>
</evidence>
<keyword evidence="1" id="KW-0479">Metal-binding</keyword>
<keyword evidence="2" id="KW-0106">Calcium</keyword>
<dbReference type="PANTHER" id="PTHR46502">
    <property type="entry name" value="C2 DOMAIN-CONTAINING"/>
    <property type="match status" value="1"/>
</dbReference>
<sequence length="93" mass="10707">LRRPRRPGPRRRPHRLRRRHAPCCRLPRPPPRLPDSMDPYVILTCRSHEQKSTVASGAGSEPEWNETFFFAVSGEAPELRVKILSADDLVREA</sequence>
<evidence type="ECO:0000259" key="4">
    <source>
        <dbReference type="PROSITE" id="PS50004"/>
    </source>
</evidence>
<feature type="domain" description="C2" evidence="4">
    <location>
        <begin position="1"/>
        <end position="93"/>
    </location>
</feature>
<dbReference type="Gene3D" id="2.60.40.150">
    <property type="entry name" value="C2 domain"/>
    <property type="match status" value="1"/>
</dbReference>
<evidence type="ECO:0000313" key="5">
    <source>
        <dbReference type="EnsemblPlants" id="TuG1812G0300003100.01.T01"/>
    </source>
</evidence>
<dbReference type="Gramene" id="TuG1812G0300003100.01.T01">
    <property type="protein sequence ID" value="TuG1812G0300003100.01.T01"/>
    <property type="gene ID" value="TuG1812G0300003100.01"/>
</dbReference>
<dbReference type="EnsemblPlants" id="TuG1812G0300003100.01.T01">
    <property type="protein sequence ID" value="TuG1812G0300003100.01.T01"/>
    <property type="gene ID" value="TuG1812G0300003100.01"/>
</dbReference>
<feature type="compositionally biased region" description="Basic residues" evidence="3">
    <location>
        <begin position="1"/>
        <end position="22"/>
    </location>
</feature>
<dbReference type="InterPro" id="IPR035892">
    <property type="entry name" value="C2_domain_sf"/>
</dbReference>
<dbReference type="SUPFAM" id="SSF49562">
    <property type="entry name" value="C2 domain (Calcium/lipid-binding domain, CaLB)"/>
    <property type="match status" value="1"/>
</dbReference>
<dbReference type="AlphaFoldDB" id="A0A8R7TXD2"/>
<reference evidence="6" key="1">
    <citation type="journal article" date="2013" name="Nature">
        <title>Draft genome of the wheat A-genome progenitor Triticum urartu.</title>
        <authorList>
            <person name="Ling H.Q."/>
            <person name="Zhao S."/>
            <person name="Liu D."/>
            <person name="Wang J."/>
            <person name="Sun H."/>
            <person name="Zhang C."/>
            <person name="Fan H."/>
            <person name="Li D."/>
            <person name="Dong L."/>
            <person name="Tao Y."/>
            <person name="Gao C."/>
            <person name="Wu H."/>
            <person name="Li Y."/>
            <person name="Cui Y."/>
            <person name="Guo X."/>
            <person name="Zheng S."/>
            <person name="Wang B."/>
            <person name="Yu K."/>
            <person name="Liang Q."/>
            <person name="Yang W."/>
            <person name="Lou X."/>
            <person name="Chen J."/>
            <person name="Feng M."/>
            <person name="Jian J."/>
            <person name="Zhang X."/>
            <person name="Luo G."/>
            <person name="Jiang Y."/>
            <person name="Liu J."/>
            <person name="Wang Z."/>
            <person name="Sha Y."/>
            <person name="Zhang B."/>
            <person name="Wu H."/>
            <person name="Tang D."/>
            <person name="Shen Q."/>
            <person name="Xue P."/>
            <person name="Zou S."/>
            <person name="Wang X."/>
            <person name="Liu X."/>
            <person name="Wang F."/>
            <person name="Yang Y."/>
            <person name="An X."/>
            <person name="Dong Z."/>
            <person name="Zhang K."/>
            <person name="Zhang X."/>
            <person name="Luo M.C."/>
            <person name="Dvorak J."/>
            <person name="Tong Y."/>
            <person name="Wang J."/>
            <person name="Yang H."/>
            <person name="Li Z."/>
            <person name="Wang D."/>
            <person name="Zhang A."/>
            <person name="Wang J."/>
        </authorList>
    </citation>
    <scope>NUCLEOTIDE SEQUENCE</scope>
    <source>
        <strain evidence="6">cv. G1812</strain>
    </source>
</reference>
<evidence type="ECO:0000256" key="3">
    <source>
        <dbReference type="SAM" id="MobiDB-lite"/>
    </source>
</evidence>
<reference evidence="5" key="2">
    <citation type="submission" date="2018-03" db="EMBL/GenBank/DDBJ databases">
        <title>The Triticum urartu genome reveals the dynamic nature of wheat genome evolution.</title>
        <authorList>
            <person name="Ling H."/>
            <person name="Ma B."/>
            <person name="Shi X."/>
            <person name="Liu H."/>
            <person name="Dong L."/>
            <person name="Sun H."/>
            <person name="Cao Y."/>
            <person name="Gao Q."/>
            <person name="Zheng S."/>
            <person name="Li Y."/>
            <person name="Yu Y."/>
            <person name="Du H."/>
            <person name="Qi M."/>
            <person name="Li Y."/>
            <person name="Yu H."/>
            <person name="Cui Y."/>
            <person name="Wang N."/>
            <person name="Chen C."/>
            <person name="Wu H."/>
            <person name="Zhao Y."/>
            <person name="Zhang J."/>
            <person name="Li Y."/>
            <person name="Zhou W."/>
            <person name="Zhang B."/>
            <person name="Hu W."/>
            <person name="Eijk M."/>
            <person name="Tang J."/>
            <person name="Witsenboer H."/>
            <person name="Zhao S."/>
            <person name="Li Z."/>
            <person name="Zhang A."/>
            <person name="Wang D."/>
            <person name="Liang C."/>
        </authorList>
    </citation>
    <scope>NUCLEOTIDE SEQUENCE [LARGE SCALE GENOMIC DNA]</scope>
    <source>
        <strain evidence="5">cv. G1812</strain>
    </source>
</reference>
<dbReference type="InterPro" id="IPR000008">
    <property type="entry name" value="C2_dom"/>
</dbReference>
<reference evidence="5" key="3">
    <citation type="submission" date="2022-06" db="UniProtKB">
        <authorList>
            <consortium name="EnsemblPlants"/>
        </authorList>
    </citation>
    <scope>IDENTIFICATION</scope>
</reference>
<organism evidence="5 6">
    <name type="scientific">Triticum urartu</name>
    <name type="common">Red wild einkorn</name>
    <name type="synonym">Crithodium urartu</name>
    <dbReference type="NCBI Taxonomy" id="4572"/>
    <lineage>
        <taxon>Eukaryota</taxon>
        <taxon>Viridiplantae</taxon>
        <taxon>Streptophyta</taxon>
        <taxon>Embryophyta</taxon>
        <taxon>Tracheophyta</taxon>
        <taxon>Spermatophyta</taxon>
        <taxon>Magnoliopsida</taxon>
        <taxon>Liliopsida</taxon>
        <taxon>Poales</taxon>
        <taxon>Poaceae</taxon>
        <taxon>BOP clade</taxon>
        <taxon>Pooideae</taxon>
        <taxon>Triticodae</taxon>
        <taxon>Triticeae</taxon>
        <taxon>Triticinae</taxon>
        <taxon>Triticum</taxon>
    </lineage>
</organism>
<protein>
    <recommendedName>
        <fullName evidence="4">C2 domain-containing protein</fullName>
    </recommendedName>
</protein>
<dbReference type="Pfam" id="PF00168">
    <property type="entry name" value="C2"/>
    <property type="match status" value="1"/>
</dbReference>
<evidence type="ECO:0000256" key="2">
    <source>
        <dbReference type="ARBA" id="ARBA00022837"/>
    </source>
</evidence>
<dbReference type="PANTHER" id="PTHR46502:SF17">
    <property type="entry name" value="OS04G0682100 PROTEIN"/>
    <property type="match status" value="1"/>
</dbReference>
<dbReference type="Proteomes" id="UP000015106">
    <property type="component" value="Chromosome 3"/>
</dbReference>
<feature type="region of interest" description="Disordered" evidence="3">
    <location>
        <begin position="1"/>
        <end position="37"/>
    </location>
</feature>
<dbReference type="PROSITE" id="PS50004">
    <property type="entry name" value="C2"/>
    <property type="match status" value="1"/>
</dbReference>
<accession>A0A8R7TXD2</accession>